<comment type="caution">
    <text evidence="7">The sequence shown here is derived from an EMBL/GenBank/DDBJ whole genome shotgun (WGS) entry which is preliminary data.</text>
</comment>
<protein>
    <recommendedName>
        <fullName evidence="6">MADS-box domain-containing protein</fullName>
    </recommendedName>
</protein>
<keyword evidence="3" id="KW-0238">DNA-binding</keyword>
<proteinExistence type="predicted"/>
<dbReference type="GO" id="GO:0000987">
    <property type="term" value="F:cis-regulatory region sequence-specific DNA binding"/>
    <property type="evidence" value="ECO:0007669"/>
    <property type="project" value="InterPro"/>
</dbReference>
<evidence type="ECO:0000256" key="2">
    <source>
        <dbReference type="ARBA" id="ARBA00023015"/>
    </source>
</evidence>
<dbReference type="FunFam" id="3.40.1810.10:FF:000018">
    <property type="entry name" value="agamous-like MADS-box protein AGL80"/>
    <property type="match status" value="1"/>
</dbReference>
<evidence type="ECO:0000256" key="3">
    <source>
        <dbReference type="ARBA" id="ARBA00023125"/>
    </source>
</evidence>
<sequence length="156" mass="18360">MTRKKLKLAFITNDSSRKATFKKRKRGLMKKINELTTLCGIDACAVVYSPYDPKPDVWPDPGGVRRILSQFKHMPEMEQSKKMVNQEGFIRNRIAKATEQLRKMRKENREREMTQLMYECLTGKGVEGLGYDELNDLGWMLEQRLKEIYKRVDVLR</sequence>
<dbReference type="InterPro" id="IPR033897">
    <property type="entry name" value="SRF-like_MADS-box"/>
</dbReference>
<dbReference type="Pfam" id="PF00319">
    <property type="entry name" value="SRF-TF"/>
    <property type="match status" value="1"/>
</dbReference>
<keyword evidence="2" id="KW-0805">Transcription regulation</keyword>
<dbReference type="PRINTS" id="PR00404">
    <property type="entry name" value="MADSDOMAIN"/>
</dbReference>
<reference evidence="7 8" key="1">
    <citation type="journal article" date="2013" name="BMC Genomics">
        <title>The miniature genome of a carnivorous plant Genlisea aurea contains a low number of genes and short non-coding sequences.</title>
        <authorList>
            <person name="Leushkin E.V."/>
            <person name="Sutormin R.A."/>
            <person name="Nabieva E.R."/>
            <person name="Penin A.A."/>
            <person name="Kondrashov A.S."/>
            <person name="Logacheva M.D."/>
        </authorList>
    </citation>
    <scope>NUCLEOTIDE SEQUENCE [LARGE SCALE GENOMIC DNA]</scope>
</reference>
<dbReference type="AlphaFoldDB" id="S8DP82"/>
<dbReference type="InterPro" id="IPR036879">
    <property type="entry name" value="TF_MADSbox_sf"/>
</dbReference>
<dbReference type="CDD" id="cd00266">
    <property type="entry name" value="MADS_SRF_like"/>
    <property type="match status" value="1"/>
</dbReference>
<keyword evidence="4" id="KW-0804">Transcription</keyword>
<dbReference type="InterPro" id="IPR002100">
    <property type="entry name" value="TF_MADSbox"/>
</dbReference>
<evidence type="ECO:0000313" key="7">
    <source>
        <dbReference type="EMBL" id="EPS61532.1"/>
    </source>
</evidence>
<evidence type="ECO:0000313" key="8">
    <source>
        <dbReference type="Proteomes" id="UP000015453"/>
    </source>
</evidence>
<evidence type="ECO:0000256" key="4">
    <source>
        <dbReference type="ARBA" id="ARBA00023163"/>
    </source>
</evidence>
<evidence type="ECO:0000256" key="1">
    <source>
        <dbReference type="ARBA" id="ARBA00004123"/>
    </source>
</evidence>
<dbReference type="SMART" id="SM00432">
    <property type="entry name" value="MADS"/>
    <property type="match status" value="1"/>
</dbReference>
<keyword evidence="8" id="KW-1185">Reference proteome</keyword>
<comment type="subcellular location">
    <subcellularLocation>
        <location evidence="1">Nucleus</location>
    </subcellularLocation>
</comment>
<dbReference type="InterPro" id="IPR050142">
    <property type="entry name" value="MADS-box/MEF2_TF"/>
</dbReference>
<dbReference type="PANTHER" id="PTHR48019">
    <property type="entry name" value="SERUM RESPONSE FACTOR HOMOLOG"/>
    <property type="match status" value="1"/>
</dbReference>
<dbReference type="GO" id="GO:0046983">
    <property type="term" value="F:protein dimerization activity"/>
    <property type="evidence" value="ECO:0007669"/>
    <property type="project" value="InterPro"/>
</dbReference>
<evidence type="ECO:0000256" key="5">
    <source>
        <dbReference type="ARBA" id="ARBA00023242"/>
    </source>
</evidence>
<dbReference type="Gene3D" id="3.40.1810.10">
    <property type="entry name" value="Transcription factor, MADS-box"/>
    <property type="match status" value="1"/>
</dbReference>
<dbReference type="PROSITE" id="PS50066">
    <property type="entry name" value="MADS_BOX_2"/>
    <property type="match status" value="1"/>
</dbReference>
<dbReference type="GO" id="GO:0005634">
    <property type="term" value="C:nucleus"/>
    <property type="evidence" value="ECO:0007669"/>
    <property type="project" value="UniProtKB-SubCell"/>
</dbReference>
<feature type="non-terminal residue" evidence="7">
    <location>
        <position position="156"/>
    </location>
</feature>
<organism evidence="7 8">
    <name type="scientific">Genlisea aurea</name>
    <dbReference type="NCBI Taxonomy" id="192259"/>
    <lineage>
        <taxon>Eukaryota</taxon>
        <taxon>Viridiplantae</taxon>
        <taxon>Streptophyta</taxon>
        <taxon>Embryophyta</taxon>
        <taxon>Tracheophyta</taxon>
        <taxon>Spermatophyta</taxon>
        <taxon>Magnoliopsida</taxon>
        <taxon>eudicotyledons</taxon>
        <taxon>Gunneridae</taxon>
        <taxon>Pentapetalae</taxon>
        <taxon>asterids</taxon>
        <taxon>lamiids</taxon>
        <taxon>Lamiales</taxon>
        <taxon>Lentibulariaceae</taxon>
        <taxon>Genlisea</taxon>
    </lineage>
</organism>
<evidence type="ECO:0000259" key="6">
    <source>
        <dbReference type="PROSITE" id="PS50066"/>
    </source>
</evidence>
<keyword evidence="5" id="KW-0539">Nucleus</keyword>
<dbReference type="Proteomes" id="UP000015453">
    <property type="component" value="Unassembled WGS sequence"/>
</dbReference>
<dbReference type="OrthoDB" id="779403at2759"/>
<dbReference type="EMBL" id="AUSU01006771">
    <property type="protein sequence ID" value="EPS61532.1"/>
    <property type="molecule type" value="Genomic_DNA"/>
</dbReference>
<gene>
    <name evidence="7" type="ORF">M569_13265</name>
</gene>
<dbReference type="GO" id="GO:0045944">
    <property type="term" value="P:positive regulation of transcription by RNA polymerase II"/>
    <property type="evidence" value="ECO:0007669"/>
    <property type="project" value="InterPro"/>
</dbReference>
<dbReference type="SUPFAM" id="SSF55455">
    <property type="entry name" value="SRF-like"/>
    <property type="match status" value="1"/>
</dbReference>
<feature type="domain" description="MADS-box" evidence="6">
    <location>
        <begin position="1"/>
        <end position="49"/>
    </location>
</feature>
<dbReference type="GO" id="GO:0000981">
    <property type="term" value="F:DNA-binding transcription factor activity, RNA polymerase II-specific"/>
    <property type="evidence" value="ECO:0007669"/>
    <property type="project" value="InterPro"/>
</dbReference>
<name>S8DP82_9LAMI</name>
<accession>S8DP82</accession>